<evidence type="ECO:0000313" key="3">
    <source>
        <dbReference type="Proteomes" id="UP001291309"/>
    </source>
</evidence>
<proteinExistence type="predicted"/>
<name>A0ABU5HI34_9BACT</name>
<dbReference type="Proteomes" id="UP001291309">
    <property type="component" value="Unassembled WGS sequence"/>
</dbReference>
<organism evidence="2 3">
    <name type="scientific">Hyalangium rubrum</name>
    <dbReference type="NCBI Taxonomy" id="3103134"/>
    <lineage>
        <taxon>Bacteria</taxon>
        <taxon>Pseudomonadati</taxon>
        <taxon>Myxococcota</taxon>
        <taxon>Myxococcia</taxon>
        <taxon>Myxococcales</taxon>
        <taxon>Cystobacterineae</taxon>
        <taxon>Archangiaceae</taxon>
        <taxon>Hyalangium</taxon>
    </lineage>
</organism>
<feature type="chain" id="PRO_5046158543" evidence="1">
    <location>
        <begin position="30"/>
        <end position="313"/>
    </location>
</feature>
<accession>A0ABU5HI34</accession>
<dbReference type="RefSeq" id="WP_321551833.1">
    <property type="nucleotide sequence ID" value="NZ_JAXIVS010000028.1"/>
</dbReference>
<gene>
    <name evidence="2" type="ORF">SYV04_42425</name>
</gene>
<reference evidence="2 3" key="1">
    <citation type="submission" date="2023-12" db="EMBL/GenBank/DDBJ databases">
        <title>the genome sequence of Hyalangium sp. s54d21.</title>
        <authorList>
            <person name="Zhang X."/>
        </authorList>
    </citation>
    <scope>NUCLEOTIDE SEQUENCE [LARGE SCALE GENOMIC DNA]</scope>
    <source>
        <strain evidence="3">s54d21</strain>
    </source>
</reference>
<evidence type="ECO:0000313" key="2">
    <source>
        <dbReference type="EMBL" id="MDY7233120.1"/>
    </source>
</evidence>
<keyword evidence="1" id="KW-0732">Signal</keyword>
<protein>
    <submittedName>
        <fullName evidence="2">Uncharacterized protein</fullName>
    </submittedName>
</protein>
<dbReference type="EMBL" id="JAXIVS010000028">
    <property type="protein sequence ID" value="MDY7233120.1"/>
    <property type="molecule type" value="Genomic_DNA"/>
</dbReference>
<keyword evidence="3" id="KW-1185">Reference proteome</keyword>
<evidence type="ECO:0000256" key="1">
    <source>
        <dbReference type="SAM" id="SignalP"/>
    </source>
</evidence>
<comment type="caution">
    <text evidence="2">The sequence shown here is derived from an EMBL/GenBank/DDBJ whole genome shotgun (WGS) entry which is preliminary data.</text>
</comment>
<feature type="signal peptide" evidence="1">
    <location>
        <begin position="1"/>
        <end position="29"/>
    </location>
</feature>
<sequence>MKNLVKPFLSLVSTLAFAAALFLNGQAQAAQPLNLESLAWQATGPGTVTSTPDSGPADSMAFDYFLNGPAVWSPQQWTFTATAPQTATLNLDWTYFGFHAWFMVHANAQAFADGPNGRTYAPLYSRNYGDVWSVTGTASLQLHEGYAFGFIIDGQNFDSDSRLLGNLKITARFNLESQSWQASGPGTVTMTPDSGPADSMAFDYFLNGSAVWSPQQWTFAATASHTTLLNFDWTYFGFHAWFMVYANAQAFADGPNGRTYAPLYSRNYGDVWSVNGTASLQLHAGYPFGFIIDGQNFDSDSRLLGNLKITAKP</sequence>